<reference evidence="3 4" key="1">
    <citation type="submission" date="2019-07" db="EMBL/GenBank/DDBJ databases">
        <title>Genomic Encyclopedia of Type Strains, Phase I: the one thousand microbial genomes (KMG-I) project.</title>
        <authorList>
            <person name="Kyrpides N."/>
        </authorList>
    </citation>
    <scope>NUCLEOTIDE SEQUENCE [LARGE SCALE GENOMIC DNA]</scope>
    <source>
        <strain evidence="3 4">DSM 13558</strain>
    </source>
</reference>
<dbReference type="PROSITE" id="PS50110">
    <property type="entry name" value="RESPONSE_REGULATORY"/>
    <property type="match status" value="1"/>
</dbReference>
<dbReference type="InterPro" id="IPR011006">
    <property type="entry name" value="CheY-like_superfamily"/>
</dbReference>
<feature type="domain" description="Response regulatory" evidence="2">
    <location>
        <begin position="2"/>
        <end position="118"/>
    </location>
</feature>
<accession>A0A562JEI3</accession>
<evidence type="ECO:0000313" key="4">
    <source>
        <dbReference type="Proteomes" id="UP000315343"/>
    </source>
</evidence>
<comment type="caution">
    <text evidence="3">The sequence shown here is derived from an EMBL/GenBank/DDBJ whole genome shotgun (WGS) entry which is preliminary data.</text>
</comment>
<dbReference type="OrthoDB" id="1684633at2"/>
<evidence type="ECO:0000313" key="3">
    <source>
        <dbReference type="EMBL" id="TWH81579.1"/>
    </source>
</evidence>
<organism evidence="3 4">
    <name type="scientific">Sedimentibacter saalensis</name>
    <dbReference type="NCBI Taxonomy" id="130788"/>
    <lineage>
        <taxon>Bacteria</taxon>
        <taxon>Bacillati</taxon>
        <taxon>Bacillota</taxon>
        <taxon>Tissierellia</taxon>
        <taxon>Sedimentibacter</taxon>
    </lineage>
</organism>
<dbReference type="Gene3D" id="3.40.50.2300">
    <property type="match status" value="1"/>
</dbReference>
<evidence type="ECO:0000259" key="2">
    <source>
        <dbReference type="PROSITE" id="PS50110"/>
    </source>
</evidence>
<protein>
    <submittedName>
        <fullName evidence="3">Two-component system response regulator YcbB</fullName>
    </submittedName>
</protein>
<dbReference type="GO" id="GO:0000160">
    <property type="term" value="P:phosphorelay signal transduction system"/>
    <property type="evidence" value="ECO:0007669"/>
    <property type="project" value="InterPro"/>
</dbReference>
<feature type="modified residue" description="4-aspartylphosphate" evidence="1">
    <location>
        <position position="53"/>
    </location>
</feature>
<gene>
    <name evidence="3" type="ORF">LY60_01332</name>
</gene>
<dbReference type="Proteomes" id="UP000315343">
    <property type="component" value="Unassembled WGS sequence"/>
</dbReference>
<dbReference type="PANTHER" id="PTHR43228">
    <property type="entry name" value="TWO-COMPONENT RESPONSE REGULATOR"/>
    <property type="match status" value="1"/>
</dbReference>
<dbReference type="SUPFAM" id="SSF52172">
    <property type="entry name" value="CheY-like"/>
    <property type="match status" value="1"/>
</dbReference>
<dbReference type="SMART" id="SM00448">
    <property type="entry name" value="REC"/>
    <property type="match status" value="1"/>
</dbReference>
<dbReference type="PANTHER" id="PTHR43228:SF8">
    <property type="entry name" value="TRANSCRIPTIONAL REGULATORY PROTEIN GLNL"/>
    <property type="match status" value="1"/>
</dbReference>
<dbReference type="InterPro" id="IPR013972">
    <property type="entry name" value="YcbB"/>
</dbReference>
<dbReference type="InterPro" id="IPR052048">
    <property type="entry name" value="ST_Response_Regulator"/>
</dbReference>
<keyword evidence="4" id="KW-1185">Reference proteome</keyword>
<sequence>MRIFIVDDNINVVRILEKIIYDKELGEVVGTSYNGPDALKEIDAIRPDLVLLDLLMPVKDGISILKEIKNKYPEIHYIMISQVSSKEMISKAYENGIEFFISKPIDAIEVQSVIKNVTYKFEMNKKLQTIQGLFSDKQSASVLEHTKDSIIGIKRVMQRMGILSESGSQDIINIAKYLIDNNKHTSDETIADLCSHFTDNPKVMEQRIRRTAAIGMKNLANIGLEDYMNEIFTEYSNGLYNFEQIKIEMDFIREKSKKRGKVNLKKFIDGIVYYSETEKA</sequence>
<evidence type="ECO:0000256" key="1">
    <source>
        <dbReference type="PROSITE-ProRule" id="PRU00169"/>
    </source>
</evidence>
<dbReference type="InterPro" id="IPR001789">
    <property type="entry name" value="Sig_transdc_resp-reg_receiver"/>
</dbReference>
<dbReference type="EMBL" id="VLKH01000003">
    <property type="protein sequence ID" value="TWH81579.1"/>
    <property type="molecule type" value="Genomic_DNA"/>
</dbReference>
<dbReference type="RefSeq" id="WP_145081577.1">
    <property type="nucleotide sequence ID" value="NZ_DAMBUX010000015.1"/>
</dbReference>
<dbReference type="Pfam" id="PF08664">
    <property type="entry name" value="YcbB"/>
    <property type="match status" value="1"/>
</dbReference>
<dbReference type="AlphaFoldDB" id="A0A562JEI3"/>
<keyword evidence="1" id="KW-0597">Phosphoprotein</keyword>
<name>A0A562JEI3_9FIRM</name>
<dbReference type="Pfam" id="PF00072">
    <property type="entry name" value="Response_reg"/>
    <property type="match status" value="1"/>
</dbReference>
<proteinExistence type="predicted"/>